<dbReference type="Proteomes" id="UP000016491">
    <property type="component" value="Unassembled WGS sequence"/>
</dbReference>
<proteinExistence type="predicted"/>
<sequence length="39" mass="4516">MLRGAGRLSPSGMSMKKLYYFKQYLKQRPVILSDNILVL</sequence>
<dbReference type="EMBL" id="AWSU01000373">
    <property type="protein sequence ID" value="ERI73709.1"/>
    <property type="molecule type" value="Genomic_DNA"/>
</dbReference>
<accession>A0ABC9TQV3</accession>
<evidence type="ECO:0000313" key="1">
    <source>
        <dbReference type="EMBL" id="ERI73709.1"/>
    </source>
</evidence>
<dbReference type="AlphaFoldDB" id="A0ABC9TQV3"/>
<gene>
    <name evidence="1" type="ORF">CLOSYM_04703</name>
</gene>
<protein>
    <submittedName>
        <fullName evidence="1">Uncharacterized protein</fullName>
    </submittedName>
</protein>
<comment type="caution">
    <text evidence="1">The sequence shown here is derived from an EMBL/GenBank/DDBJ whole genome shotgun (WGS) entry which is preliminary data.</text>
</comment>
<name>A0ABC9TQV3_CLOSY</name>
<reference evidence="1 2" key="1">
    <citation type="submission" date="2013-07" db="EMBL/GenBank/DDBJ databases">
        <authorList>
            <person name="Weinstock G."/>
            <person name="Sodergren E."/>
            <person name="Wylie T."/>
            <person name="Fulton L."/>
            <person name="Fulton R."/>
            <person name="Fronick C."/>
            <person name="O'Laughlin M."/>
            <person name="Godfrey J."/>
            <person name="Miner T."/>
            <person name="Herter B."/>
            <person name="Appelbaum E."/>
            <person name="Cordes M."/>
            <person name="Lek S."/>
            <person name="Wollam A."/>
            <person name="Pepin K.H."/>
            <person name="Palsikar V.B."/>
            <person name="Mitreva M."/>
            <person name="Wilson R.K."/>
        </authorList>
    </citation>
    <scope>NUCLEOTIDE SEQUENCE [LARGE SCALE GENOMIC DNA]</scope>
    <source>
        <strain evidence="1 2">ATCC 14940</strain>
    </source>
</reference>
<organism evidence="1 2">
    <name type="scientific">[Clostridium] symbiosum ATCC 14940</name>
    <dbReference type="NCBI Taxonomy" id="411472"/>
    <lineage>
        <taxon>Bacteria</taxon>
        <taxon>Bacillati</taxon>
        <taxon>Bacillota</taxon>
        <taxon>Clostridia</taxon>
        <taxon>Lachnospirales</taxon>
        <taxon>Lachnospiraceae</taxon>
        <taxon>Otoolea</taxon>
    </lineage>
</organism>
<evidence type="ECO:0000313" key="2">
    <source>
        <dbReference type="Proteomes" id="UP000016491"/>
    </source>
</evidence>